<evidence type="ECO:0000256" key="1">
    <source>
        <dbReference type="SAM" id="MobiDB-lite"/>
    </source>
</evidence>
<gene>
    <name evidence="2" type="ORF">Pfra01_000896600</name>
</gene>
<accession>A0A9W6XA76</accession>
<proteinExistence type="predicted"/>
<dbReference type="EMBL" id="BSXT01000829">
    <property type="protein sequence ID" value="GMF34680.1"/>
    <property type="molecule type" value="Genomic_DNA"/>
</dbReference>
<keyword evidence="3" id="KW-1185">Reference proteome</keyword>
<sequence>MGLAVPAPSVELDERTARPPRYSVPAPVRAEAIAIGAASRSGPSSSRGGSRGSTSSEIESRSSFLITAVAENRAREIGSSVRKQGMQTNGSNDELTAQEFVRST</sequence>
<reference evidence="2" key="1">
    <citation type="submission" date="2023-04" db="EMBL/GenBank/DDBJ databases">
        <title>Phytophthora fragariaefolia NBRC 109709.</title>
        <authorList>
            <person name="Ichikawa N."/>
            <person name="Sato H."/>
            <person name="Tonouchi N."/>
        </authorList>
    </citation>
    <scope>NUCLEOTIDE SEQUENCE</scope>
    <source>
        <strain evidence="2">NBRC 109709</strain>
    </source>
</reference>
<name>A0A9W6XA76_9STRA</name>
<protein>
    <submittedName>
        <fullName evidence="2">Unnamed protein product</fullName>
    </submittedName>
</protein>
<dbReference type="Proteomes" id="UP001165121">
    <property type="component" value="Unassembled WGS sequence"/>
</dbReference>
<evidence type="ECO:0000313" key="2">
    <source>
        <dbReference type="EMBL" id="GMF34680.1"/>
    </source>
</evidence>
<dbReference type="OrthoDB" id="276261at2759"/>
<feature type="region of interest" description="Disordered" evidence="1">
    <location>
        <begin position="77"/>
        <end position="104"/>
    </location>
</feature>
<feature type="region of interest" description="Disordered" evidence="1">
    <location>
        <begin position="1"/>
        <end position="63"/>
    </location>
</feature>
<organism evidence="2 3">
    <name type="scientific">Phytophthora fragariaefolia</name>
    <dbReference type="NCBI Taxonomy" id="1490495"/>
    <lineage>
        <taxon>Eukaryota</taxon>
        <taxon>Sar</taxon>
        <taxon>Stramenopiles</taxon>
        <taxon>Oomycota</taxon>
        <taxon>Peronosporomycetes</taxon>
        <taxon>Peronosporales</taxon>
        <taxon>Peronosporaceae</taxon>
        <taxon>Phytophthora</taxon>
    </lineage>
</organism>
<feature type="compositionally biased region" description="Polar residues" evidence="1">
    <location>
        <begin position="81"/>
        <end position="104"/>
    </location>
</feature>
<dbReference type="AlphaFoldDB" id="A0A9W6XA76"/>
<feature type="compositionally biased region" description="Low complexity" evidence="1">
    <location>
        <begin position="29"/>
        <end position="63"/>
    </location>
</feature>
<comment type="caution">
    <text evidence="2">The sequence shown here is derived from an EMBL/GenBank/DDBJ whole genome shotgun (WGS) entry which is preliminary data.</text>
</comment>
<evidence type="ECO:0000313" key="3">
    <source>
        <dbReference type="Proteomes" id="UP001165121"/>
    </source>
</evidence>